<proteinExistence type="predicted"/>
<organism evidence="1 2">
    <name type="scientific">Desulfofustis limnaeus</name>
    <dbReference type="NCBI Taxonomy" id="2740163"/>
    <lineage>
        <taxon>Bacteria</taxon>
        <taxon>Pseudomonadati</taxon>
        <taxon>Thermodesulfobacteriota</taxon>
        <taxon>Desulfobulbia</taxon>
        <taxon>Desulfobulbales</taxon>
        <taxon>Desulfocapsaceae</taxon>
        <taxon>Desulfofustis</taxon>
    </lineage>
</organism>
<accession>A0ABM7WDI6</accession>
<dbReference type="Proteomes" id="UP000830055">
    <property type="component" value="Chromosome"/>
</dbReference>
<protein>
    <recommendedName>
        <fullName evidence="3">YkgJ family cysteine cluster protein</fullName>
    </recommendedName>
</protein>
<evidence type="ECO:0008006" key="3">
    <source>
        <dbReference type="Google" id="ProtNLM"/>
    </source>
</evidence>
<dbReference type="InterPro" id="IPR005358">
    <property type="entry name" value="Puta_zinc/iron-chelating_dom"/>
</dbReference>
<dbReference type="RefSeq" id="WP_284152388.1">
    <property type="nucleotide sequence ID" value="NZ_AP025516.1"/>
</dbReference>
<sequence>MKQPARRHRQLAFRKIYEVFADWSSTIPVACHKGCATCCTLGVTVSETEAELIAASIREHALTQWTMRRLQQLPSLPRPICTTNEFAGACLAGTEADPGSGFFDGTCPFLDHTLCRIYPVRPFGCRSFISTTRCHETRQAELPSFYLSGATAVSQVLEHLDQGRRWGYLSSLVDTLLRERGAHTVRPAGLLLTARPLPGFLLSDEDFPLVSHLLESIFAATLEETTIGQLLTGG</sequence>
<reference evidence="1 2" key="1">
    <citation type="submission" date="2022-01" db="EMBL/GenBank/DDBJ databases">
        <title>Desulfofustis limnae sp. nov., a novel mesophilic sulfate-reducing bacterium isolated from marsh soil.</title>
        <authorList>
            <person name="Watanabe M."/>
            <person name="Takahashi A."/>
            <person name="Kojima H."/>
            <person name="Fukui M."/>
        </authorList>
    </citation>
    <scope>NUCLEOTIDE SEQUENCE [LARGE SCALE GENOMIC DNA]</scope>
    <source>
        <strain evidence="1 2">PPLL</strain>
    </source>
</reference>
<evidence type="ECO:0000313" key="1">
    <source>
        <dbReference type="EMBL" id="BDD89062.1"/>
    </source>
</evidence>
<gene>
    <name evidence="1" type="ORF">DPPLL_34270</name>
</gene>
<evidence type="ECO:0000313" key="2">
    <source>
        <dbReference type="Proteomes" id="UP000830055"/>
    </source>
</evidence>
<dbReference type="EMBL" id="AP025516">
    <property type="protein sequence ID" value="BDD89062.1"/>
    <property type="molecule type" value="Genomic_DNA"/>
</dbReference>
<name>A0ABM7WDI6_9BACT</name>
<dbReference type="Pfam" id="PF03692">
    <property type="entry name" value="CxxCxxCC"/>
    <property type="match status" value="1"/>
</dbReference>
<keyword evidence="2" id="KW-1185">Reference proteome</keyword>